<name>A0A6I9ZGI2_ACIJB</name>
<feature type="disulfide bond" evidence="8">
    <location>
        <begin position="407"/>
        <end position="444"/>
    </location>
</feature>
<comment type="caution">
    <text evidence="8">Lacks conserved residue(s) required for the propagation of feature annotation.</text>
</comment>
<organism evidence="12 13">
    <name type="scientific">Acinonyx jubatus</name>
    <name type="common">Cheetah</name>
    <dbReference type="NCBI Taxonomy" id="32536"/>
    <lineage>
        <taxon>Eukaryota</taxon>
        <taxon>Metazoa</taxon>
        <taxon>Chordata</taxon>
        <taxon>Craniata</taxon>
        <taxon>Vertebrata</taxon>
        <taxon>Euteleostomi</taxon>
        <taxon>Mammalia</taxon>
        <taxon>Eutheria</taxon>
        <taxon>Laurasiatheria</taxon>
        <taxon>Carnivora</taxon>
        <taxon>Feliformia</taxon>
        <taxon>Felidae</taxon>
        <taxon>Felinae</taxon>
        <taxon>Acinonyx</taxon>
    </lineage>
</organism>
<dbReference type="GO" id="GO:0002250">
    <property type="term" value="P:adaptive immune response"/>
    <property type="evidence" value="ECO:0007669"/>
    <property type="project" value="UniProtKB-KW"/>
</dbReference>
<keyword evidence="6 8" id="KW-0472">Membrane</keyword>
<keyword evidence="8" id="KW-1015">Disulfide bond</keyword>
<evidence type="ECO:0000256" key="3">
    <source>
        <dbReference type="ARBA" id="ARBA00022729"/>
    </source>
</evidence>
<keyword evidence="2 8" id="KW-0812">Transmembrane</keyword>
<keyword evidence="12" id="KW-1185">Reference proteome</keyword>
<keyword evidence="3" id="KW-0732">Signal</keyword>
<dbReference type="GO" id="GO:0031901">
    <property type="term" value="C:early endosome membrane"/>
    <property type="evidence" value="ECO:0007669"/>
    <property type="project" value="UniProtKB-SubCell"/>
</dbReference>
<keyword evidence="7" id="KW-0325">Glycoprotein</keyword>
<evidence type="ECO:0000259" key="11">
    <source>
        <dbReference type="Pfam" id="PF01299"/>
    </source>
</evidence>
<sequence length="486" mass="52177">MKVTLVSLPQVNEGQRGVSSLFLEPALELTLYYSEDQEVLSLAAVQQQGQPSVRPLSGSPVMPWQLSAAVVFFVSLAVIVHYGSQIRAKVFPETADYQPTTATTVQAIAKPFLQPTNQVPPKTSAVRSTDGHVTSQRAATTSISEPPITHTTIRTLVTTSLETINSTPSTSTTVHTLVTTPATPNNSHTAAPGTEASIGSRAAPGSLPTTITPPAHTTGNSPTTRKTTQPSNQTTLPAMLSTSPHNSTTSQKSTQPMHTSGATTAAHNTTQTASPATMAPGPTLAPQPSSAKTGIYQVLNGSRLCIKAEMGIELTVQDTESVFSTQRYFNIDPNATQSSGNCGSRKSNLLLNFHGGFVNLTFTKDENSYYISEMRAYLTVSNPEKIYQGMKSAMVMFETVVGHSFKCVSEQSIQLSTQLQLKTMNVQFQAFDFEDDQFGNADECFSDRNRREIPVAVGLSIAGLLVVLLTACLVARKRPSRGYERV</sequence>
<keyword evidence="8" id="KW-0458">Lysosome</keyword>
<dbReference type="Proteomes" id="UP001652583">
    <property type="component" value="Chromosome C2"/>
</dbReference>
<dbReference type="GO" id="GO:0009986">
    <property type="term" value="C:cell surface"/>
    <property type="evidence" value="ECO:0007669"/>
    <property type="project" value="UniProtKB-SubCell"/>
</dbReference>
<comment type="subcellular location">
    <subcellularLocation>
        <location evidence="1">Endosome membrane</location>
        <topology evidence="1">Single-pass type I membrane protein</topology>
    </subcellularLocation>
    <subcellularLocation>
        <location evidence="8">Lysosome membrane</location>
        <topology evidence="8">Single-pass type I membrane protein</topology>
    </subcellularLocation>
</comment>
<feature type="compositionally biased region" description="Polar residues" evidence="9">
    <location>
        <begin position="207"/>
        <end position="261"/>
    </location>
</feature>
<evidence type="ECO:0000256" key="2">
    <source>
        <dbReference type="ARBA" id="ARBA00022692"/>
    </source>
</evidence>
<evidence type="ECO:0000313" key="13">
    <source>
        <dbReference type="RefSeq" id="XP_014919080.3"/>
    </source>
</evidence>
<dbReference type="PRINTS" id="PR00336">
    <property type="entry name" value="LYSASSOCTDMP"/>
</dbReference>
<feature type="region of interest" description="Disordered" evidence="9">
    <location>
        <begin position="164"/>
        <end position="290"/>
    </location>
</feature>
<evidence type="ECO:0000256" key="9">
    <source>
        <dbReference type="SAM" id="MobiDB-lite"/>
    </source>
</evidence>
<dbReference type="GO" id="GO:0072594">
    <property type="term" value="P:establishment of protein localization to organelle"/>
    <property type="evidence" value="ECO:0007669"/>
    <property type="project" value="TreeGrafter"/>
</dbReference>
<dbReference type="RefSeq" id="XP_014919080.3">
    <property type="nucleotide sequence ID" value="XM_015063594.3"/>
</dbReference>
<evidence type="ECO:0000256" key="10">
    <source>
        <dbReference type="SAM" id="Phobius"/>
    </source>
</evidence>
<dbReference type="Pfam" id="PF01299">
    <property type="entry name" value="Lamp2-like_luminal"/>
    <property type="match status" value="1"/>
</dbReference>
<dbReference type="GeneID" id="106967359"/>
<keyword evidence="4" id="KW-0967">Endosome</keyword>
<comment type="similarity">
    <text evidence="8">Belongs to the LAMP family.</text>
</comment>
<keyword evidence="5 10" id="KW-1133">Transmembrane helix</keyword>
<feature type="compositionally biased region" description="Low complexity" evidence="9">
    <location>
        <begin position="262"/>
        <end position="273"/>
    </location>
</feature>
<proteinExistence type="inferred from homology"/>
<protein>
    <submittedName>
        <fullName evidence="13">Lysosome-associated membrane glycoprotein 3 isoform X1</fullName>
    </submittedName>
</protein>
<feature type="compositionally biased region" description="Low complexity" evidence="9">
    <location>
        <begin position="164"/>
        <end position="184"/>
    </location>
</feature>
<dbReference type="InterPro" id="IPR002000">
    <property type="entry name" value="Lysosome-assoc_membr_glycop"/>
</dbReference>
<feature type="region of interest" description="Disordered" evidence="9">
    <location>
        <begin position="116"/>
        <end position="141"/>
    </location>
</feature>
<evidence type="ECO:0000256" key="8">
    <source>
        <dbReference type="PROSITE-ProRule" id="PRU00740"/>
    </source>
</evidence>
<evidence type="ECO:0000256" key="7">
    <source>
        <dbReference type="ARBA" id="ARBA00023180"/>
    </source>
</evidence>
<feature type="transmembrane region" description="Helical" evidence="10">
    <location>
        <begin position="453"/>
        <end position="475"/>
    </location>
</feature>
<dbReference type="KEGG" id="aju:106967359"/>
<evidence type="ECO:0000256" key="1">
    <source>
        <dbReference type="ARBA" id="ARBA00004530"/>
    </source>
</evidence>
<evidence type="ECO:0000256" key="4">
    <source>
        <dbReference type="ARBA" id="ARBA00022753"/>
    </source>
</evidence>
<evidence type="ECO:0000313" key="12">
    <source>
        <dbReference type="Proteomes" id="UP001652583"/>
    </source>
</evidence>
<dbReference type="AlphaFoldDB" id="A0A6I9ZGI2"/>
<dbReference type="PANTHER" id="PTHR11506:SF30">
    <property type="entry name" value="LYSOSOME-ASSOCIATED MEMBRANE GLYCOPROTEIN 3"/>
    <property type="match status" value="1"/>
</dbReference>
<feature type="domain" description="Lysosome-associated membrane glycoprotein 2-like luminal" evidence="11">
    <location>
        <begin position="292"/>
        <end position="434"/>
    </location>
</feature>
<evidence type="ECO:0000256" key="5">
    <source>
        <dbReference type="ARBA" id="ARBA00022989"/>
    </source>
</evidence>
<gene>
    <name evidence="13" type="primary">LAMP3</name>
</gene>
<dbReference type="GO" id="GO:0005765">
    <property type="term" value="C:lysosomal membrane"/>
    <property type="evidence" value="ECO:0007669"/>
    <property type="project" value="UniProtKB-SubCell"/>
</dbReference>
<dbReference type="PROSITE" id="PS51407">
    <property type="entry name" value="LAMP_3"/>
    <property type="match status" value="1"/>
</dbReference>
<dbReference type="Gene3D" id="2.40.160.110">
    <property type="match status" value="1"/>
</dbReference>
<dbReference type="InterPro" id="IPR048528">
    <property type="entry name" value="Lamp2-like_luminal"/>
</dbReference>
<dbReference type="PANTHER" id="PTHR11506">
    <property type="entry name" value="LYSOSOME-ASSOCIATED MEMBRANE GLYCOPROTEIN"/>
    <property type="match status" value="1"/>
</dbReference>
<dbReference type="GO" id="GO:0031902">
    <property type="term" value="C:late endosome membrane"/>
    <property type="evidence" value="ECO:0007669"/>
    <property type="project" value="TreeGrafter"/>
</dbReference>
<dbReference type="GO" id="GO:0005886">
    <property type="term" value="C:plasma membrane"/>
    <property type="evidence" value="ECO:0007669"/>
    <property type="project" value="TreeGrafter"/>
</dbReference>
<evidence type="ECO:0000256" key="6">
    <source>
        <dbReference type="ARBA" id="ARBA00023136"/>
    </source>
</evidence>
<reference evidence="13" key="1">
    <citation type="submission" date="2025-08" db="UniProtKB">
        <authorList>
            <consortium name="RefSeq"/>
        </authorList>
    </citation>
    <scope>IDENTIFICATION</scope>
    <source>
        <tissue evidence="13">Blood</tissue>
    </source>
</reference>
<accession>A0A6I9ZGI2</accession>